<evidence type="ECO:0000313" key="3">
    <source>
        <dbReference type="Proteomes" id="UP000198462"/>
    </source>
</evidence>
<evidence type="ECO:0000313" key="2">
    <source>
        <dbReference type="EMBL" id="OWV33211.1"/>
    </source>
</evidence>
<comment type="caution">
    <text evidence="2">The sequence shown here is derived from an EMBL/GenBank/DDBJ whole genome shotgun (WGS) entry which is preliminary data.</text>
</comment>
<evidence type="ECO:0000256" key="1">
    <source>
        <dbReference type="SAM" id="Phobius"/>
    </source>
</evidence>
<keyword evidence="1" id="KW-0812">Transmembrane</keyword>
<accession>A0A219B4L3</accession>
<keyword evidence="1" id="KW-0472">Membrane</keyword>
<organism evidence="2 3">
    <name type="scientific">Pacificimonas flava</name>
    <dbReference type="NCBI Taxonomy" id="1234595"/>
    <lineage>
        <taxon>Bacteria</taxon>
        <taxon>Pseudomonadati</taxon>
        <taxon>Pseudomonadota</taxon>
        <taxon>Alphaproteobacteria</taxon>
        <taxon>Sphingomonadales</taxon>
        <taxon>Sphingosinicellaceae</taxon>
        <taxon>Pacificimonas</taxon>
    </lineage>
</organism>
<keyword evidence="3" id="KW-1185">Reference proteome</keyword>
<proteinExistence type="predicted"/>
<dbReference type="Proteomes" id="UP000198462">
    <property type="component" value="Unassembled WGS sequence"/>
</dbReference>
<protein>
    <submittedName>
        <fullName evidence="2">Uncharacterized protein</fullName>
    </submittedName>
</protein>
<sequence>MLVAMILPQYSFFSPALGRLSSDVQQLPFAAARLQFAAMLTKPLAAILPSLLGAALCAGAATAQIPQAVVDEEEAEQALSGEGELEEEGATSSERLFHALRDGESGEGVDALLQGAMTEVDARCQFIERYQVFNRASSFISMKVKCYERPVYILTVGPLGLGALSGGDGSIDRIRAGEGEIRVLQGEAPPPARPVGSSSLRRQFPMRAAAAVFGALILTGILLIWLWGRRQKAVAQWRGLKTEDKDRLLGESTELEPDLFKHPDGVWIARGSRGKRRFFQRKAFARLYRDYGLKVMQIR</sequence>
<feature type="transmembrane region" description="Helical" evidence="1">
    <location>
        <begin position="208"/>
        <end position="228"/>
    </location>
</feature>
<dbReference type="EMBL" id="NFZT01000001">
    <property type="protein sequence ID" value="OWV33211.1"/>
    <property type="molecule type" value="Genomic_DNA"/>
</dbReference>
<reference evidence="3" key="1">
    <citation type="submission" date="2017-05" db="EMBL/GenBank/DDBJ databases">
        <authorList>
            <person name="Lin X."/>
        </authorList>
    </citation>
    <scope>NUCLEOTIDE SEQUENCE [LARGE SCALE GENOMIC DNA]</scope>
    <source>
        <strain evidence="3">JLT2012</strain>
    </source>
</reference>
<dbReference type="AlphaFoldDB" id="A0A219B4L3"/>
<name>A0A219B4L3_9SPHN</name>
<keyword evidence="1" id="KW-1133">Transmembrane helix</keyword>
<gene>
    <name evidence="2" type="ORF">B5C34_06895</name>
</gene>